<comment type="similarity">
    <text evidence="7">Belongs to the GlnE family.</text>
</comment>
<comment type="catalytic activity">
    <reaction evidence="7">
        <text>[glutamine synthetase]-O(4)-(5'-adenylyl)-L-tyrosine + phosphate = [glutamine synthetase]-L-tyrosine + ADP</text>
        <dbReference type="Rhea" id="RHEA:43716"/>
        <dbReference type="Rhea" id="RHEA-COMP:10660"/>
        <dbReference type="Rhea" id="RHEA-COMP:10661"/>
        <dbReference type="ChEBI" id="CHEBI:43474"/>
        <dbReference type="ChEBI" id="CHEBI:46858"/>
        <dbReference type="ChEBI" id="CHEBI:83624"/>
        <dbReference type="ChEBI" id="CHEBI:456216"/>
        <dbReference type="EC" id="2.7.7.89"/>
    </reaction>
</comment>
<dbReference type="PANTHER" id="PTHR30621:SF0">
    <property type="entry name" value="BIFUNCTIONAL GLUTAMINE SYNTHETASE ADENYLYLTRANSFERASE_ADENYLYL-REMOVING ENZYME"/>
    <property type="match status" value="1"/>
</dbReference>
<evidence type="ECO:0000259" key="8">
    <source>
        <dbReference type="Pfam" id="PF03710"/>
    </source>
</evidence>
<dbReference type="GO" id="GO:0047388">
    <property type="term" value="F:[glutamine synthetase]-adenylyl-L-tyrosine phosphorylase activity"/>
    <property type="evidence" value="ECO:0007669"/>
    <property type="project" value="UniProtKB-EC"/>
</dbReference>
<dbReference type="GO" id="GO:0000287">
    <property type="term" value="F:magnesium ion binding"/>
    <property type="evidence" value="ECO:0007669"/>
    <property type="project" value="UniProtKB-UniRule"/>
</dbReference>
<dbReference type="SUPFAM" id="SSF81301">
    <property type="entry name" value="Nucleotidyltransferase"/>
    <property type="match status" value="2"/>
</dbReference>
<feature type="domain" description="Glutamate-ammonia ligase adenylyltransferase repeated" evidence="8">
    <location>
        <begin position="15"/>
        <end position="244"/>
    </location>
</feature>
<comment type="cofactor">
    <cofactor evidence="7">
        <name>Mg(2+)</name>
        <dbReference type="ChEBI" id="CHEBI:18420"/>
    </cofactor>
</comment>
<dbReference type="InterPro" id="IPR013546">
    <property type="entry name" value="PII_UdlTrfase/GS_AdlTrfase"/>
</dbReference>
<protein>
    <recommendedName>
        <fullName evidence="7">Bifunctional glutamine synthetase adenylyltransferase/adenylyl-removing enzyme</fullName>
    </recommendedName>
    <alternativeName>
        <fullName evidence="7">ATP:glutamine synthetase adenylyltransferase</fullName>
    </alternativeName>
    <alternativeName>
        <fullName evidence="7">ATase</fullName>
    </alternativeName>
    <domain>
        <recommendedName>
            <fullName evidence="7">Glutamine synthetase adenylyl-L-tyrosine phosphorylase</fullName>
            <ecNumber evidence="7">2.7.7.89</ecNumber>
        </recommendedName>
        <alternativeName>
            <fullName evidence="7">Adenylyl removase</fullName>
            <shortName evidence="7">AR</shortName>
            <shortName evidence="7">AT-N</shortName>
        </alternativeName>
    </domain>
    <domain>
        <recommendedName>
            <fullName evidence="7">Glutamine synthetase adenylyl transferase</fullName>
            <ecNumber evidence="7">2.7.7.42</ecNumber>
        </recommendedName>
        <alternativeName>
            <fullName evidence="7">Adenylyl transferase</fullName>
            <shortName evidence="7">AT</shortName>
            <shortName evidence="7">AT-C</shortName>
        </alternativeName>
    </domain>
</protein>
<keyword evidence="1 7" id="KW-0808">Transferase</keyword>
<dbReference type="GO" id="GO:0008882">
    <property type="term" value="F:[glutamate-ammonia-ligase] adenylyltransferase activity"/>
    <property type="evidence" value="ECO:0007669"/>
    <property type="project" value="UniProtKB-UniRule"/>
</dbReference>
<evidence type="ECO:0000313" key="10">
    <source>
        <dbReference type="EMBL" id="CUA84399.1"/>
    </source>
</evidence>
<dbReference type="NCBIfam" id="NF008292">
    <property type="entry name" value="PRK11072.1"/>
    <property type="match status" value="1"/>
</dbReference>
<evidence type="ECO:0000256" key="4">
    <source>
        <dbReference type="ARBA" id="ARBA00022840"/>
    </source>
</evidence>
<evidence type="ECO:0000256" key="7">
    <source>
        <dbReference type="HAMAP-Rule" id="MF_00802"/>
    </source>
</evidence>
<feature type="region of interest" description="Adenylyl removase" evidence="7">
    <location>
        <begin position="1"/>
        <end position="411"/>
    </location>
</feature>
<dbReference type="InterPro" id="IPR023057">
    <property type="entry name" value="GlnE"/>
</dbReference>
<name>A0A0K6H0V0_9NEIS</name>
<dbReference type="CDD" id="cd05401">
    <property type="entry name" value="NT_GlnE_GlnD_like"/>
    <property type="match status" value="2"/>
</dbReference>
<dbReference type="SUPFAM" id="SSF81593">
    <property type="entry name" value="Nucleotidyltransferase substrate binding subunit/domain"/>
    <property type="match status" value="2"/>
</dbReference>
<accession>A0A0K6H0V0</accession>
<dbReference type="GO" id="GO:0000820">
    <property type="term" value="P:regulation of glutamine family amino acid metabolic process"/>
    <property type="evidence" value="ECO:0007669"/>
    <property type="project" value="UniProtKB-UniRule"/>
</dbReference>
<gene>
    <name evidence="7" type="primary">glnE</name>
    <name evidence="10" type="ORF">Ga0061063_2074</name>
</gene>
<dbReference type="HAMAP" id="MF_00802">
    <property type="entry name" value="GlnE"/>
    <property type="match status" value="1"/>
</dbReference>
<evidence type="ECO:0000256" key="3">
    <source>
        <dbReference type="ARBA" id="ARBA00022741"/>
    </source>
</evidence>
<evidence type="ECO:0000256" key="2">
    <source>
        <dbReference type="ARBA" id="ARBA00022695"/>
    </source>
</evidence>
<dbReference type="PANTHER" id="PTHR30621">
    <property type="entry name" value="GLUTAMINE SYNTHETASE ADENYLYLTRANSFERASE"/>
    <property type="match status" value="1"/>
</dbReference>
<organism evidence="10 11">
    <name type="scientific">Gulbenkiania indica</name>
    <dbReference type="NCBI Taxonomy" id="375574"/>
    <lineage>
        <taxon>Bacteria</taxon>
        <taxon>Pseudomonadati</taxon>
        <taxon>Pseudomonadota</taxon>
        <taxon>Betaproteobacteria</taxon>
        <taxon>Neisseriales</taxon>
        <taxon>Chromobacteriaceae</taxon>
        <taxon>Gulbenkiania</taxon>
    </lineage>
</organism>
<dbReference type="InterPro" id="IPR005190">
    <property type="entry name" value="GlnE_rpt_dom"/>
</dbReference>
<evidence type="ECO:0000256" key="5">
    <source>
        <dbReference type="ARBA" id="ARBA00022842"/>
    </source>
</evidence>
<keyword evidence="4 7" id="KW-0067">ATP-binding</keyword>
<dbReference type="EC" id="2.7.7.42" evidence="7"/>
<evidence type="ECO:0000256" key="6">
    <source>
        <dbReference type="ARBA" id="ARBA00023268"/>
    </source>
</evidence>
<evidence type="ECO:0000313" key="11">
    <source>
        <dbReference type="Proteomes" id="UP000243535"/>
    </source>
</evidence>
<dbReference type="Proteomes" id="UP000243535">
    <property type="component" value="Unassembled WGS sequence"/>
</dbReference>
<evidence type="ECO:0000259" key="9">
    <source>
        <dbReference type="Pfam" id="PF08335"/>
    </source>
</evidence>
<dbReference type="Gene3D" id="1.20.120.330">
    <property type="entry name" value="Nucleotidyltransferases domain 2"/>
    <property type="match status" value="2"/>
</dbReference>
<dbReference type="Pfam" id="PF03710">
    <property type="entry name" value="GlnE"/>
    <property type="match status" value="2"/>
</dbReference>
<feature type="domain" description="Glutamate-ammonia ligase adenylyltransferase repeated" evidence="8">
    <location>
        <begin position="518"/>
        <end position="753"/>
    </location>
</feature>
<dbReference type="GO" id="GO:0005524">
    <property type="term" value="F:ATP binding"/>
    <property type="evidence" value="ECO:0007669"/>
    <property type="project" value="UniProtKB-UniRule"/>
</dbReference>
<dbReference type="EMBL" id="CYHA01000004">
    <property type="protein sequence ID" value="CUA84399.1"/>
    <property type="molecule type" value="Genomic_DNA"/>
</dbReference>
<comment type="catalytic activity">
    <reaction evidence="7">
        <text>[glutamine synthetase]-L-tyrosine + ATP = [glutamine synthetase]-O(4)-(5'-adenylyl)-L-tyrosine + diphosphate</text>
        <dbReference type="Rhea" id="RHEA:18589"/>
        <dbReference type="Rhea" id="RHEA-COMP:10660"/>
        <dbReference type="Rhea" id="RHEA-COMP:10661"/>
        <dbReference type="ChEBI" id="CHEBI:30616"/>
        <dbReference type="ChEBI" id="CHEBI:33019"/>
        <dbReference type="ChEBI" id="CHEBI:46858"/>
        <dbReference type="ChEBI" id="CHEBI:83624"/>
        <dbReference type="EC" id="2.7.7.42"/>
    </reaction>
</comment>
<keyword evidence="2 7" id="KW-0548">Nucleotidyltransferase</keyword>
<dbReference type="Gene3D" id="1.20.120.1510">
    <property type="match status" value="1"/>
</dbReference>
<keyword evidence="5 7" id="KW-0460">Magnesium</keyword>
<dbReference type="FunFam" id="3.30.460.10:FF:000009">
    <property type="entry name" value="Bifunctional glutamine synthetase adenylyltransferase/adenylyl-removing enzyme"/>
    <property type="match status" value="1"/>
</dbReference>
<dbReference type="Pfam" id="PF08335">
    <property type="entry name" value="GlnD_UR_UTase"/>
    <property type="match status" value="2"/>
</dbReference>
<dbReference type="FunFam" id="1.20.120.330:FF:000005">
    <property type="entry name" value="Bifunctional glutamine synthetase adenylyltransferase/adenylyl-removing enzyme"/>
    <property type="match status" value="1"/>
</dbReference>
<feature type="domain" description="PII-uridylyltransferase/Glutamine-synthetase adenylyltransferase" evidence="9">
    <location>
        <begin position="776"/>
        <end position="864"/>
    </location>
</feature>
<dbReference type="InterPro" id="IPR043519">
    <property type="entry name" value="NT_sf"/>
</dbReference>
<sequence>MPAKPSTAIEDGVRFSLYLQRLLEARPEEAARLAERLDQPFDEAEMHAFADWPALVADSDALGSALRRLRQAVMARLIVRDLSGRADLDEVVTTISLLADFAIGRALPAAEAACMQHGRPMGEDSGTEQSLIVIAMGKLGGYELNVSSDIDLIFIYPESGETDGPRPLSNHEYFTRVGKKLIALLNDVTADGQVFRVDMRLRPYGDSGPLVMSFAALENYLLTQGREWERYAWIKARAVTGDAEGLNELVRPFVYRKYLDYNAYGAMRDLHAQIRREVARRDMSDNIKLGPGGIREVEFIAQVFQLIRGGREKSLQLRSTRQTLERLSEMRLLEPDAVAELSEAYAFLRNLEHRLQYVDDQQTQVLPATPEGRARIAGSMGHADWGDFMEALDRHRRRVRRHFEQVFFLPTESAPAHPLTALWQDIAEQDCCGQLGTLGFGQPAEVERQLKALAGSQRYLQMPLGARKKLDALIPPLIEVSATFPNADETLSRILSLLEAIGRRASYLALLSEYPQTLQRLASLCSASAWVAGYLSRHPILLDELLDARVLYAPPDWAALTLQLESQLQEADGDVEGKMDVLRHFQHAQAFRLVAQDLAGMWTVEALSDQLSLLADIVLAAALRHAWLDIPARHREDPCFAIVGYGKLGGKELGYASDLDIIFLFDDEHPDAPDLYSRLARKLSTWLTSATPAGVLYDIDLRLRPNGSSGLLVSTVEAFATYQTRQAWIWEHQALTRARYVAGHAGIGERFEAIRHGVLTQPRDAAALASEVLAMRRKMLDTHPAREDDVKHARGGIVDIEFIVQYLILAHAHAVPALTANAGNIALLAVAAESGFVDAGLAEGARRAYRHYRRLQHAARLNEQSRVTVDDTLRAHYAAGRALWAGVFGEDAA</sequence>
<dbReference type="Gene3D" id="3.30.460.10">
    <property type="entry name" value="Beta Polymerase, domain 2"/>
    <property type="match status" value="2"/>
</dbReference>
<keyword evidence="11" id="KW-1185">Reference proteome</keyword>
<feature type="region of interest" description="Adenylyl transferase" evidence="7">
    <location>
        <begin position="420"/>
        <end position="893"/>
    </location>
</feature>
<dbReference type="AlphaFoldDB" id="A0A0K6H0V0"/>
<keyword evidence="6 7" id="KW-0511">Multifunctional enzyme</keyword>
<keyword evidence="3 7" id="KW-0547">Nucleotide-binding</keyword>
<dbReference type="GO" id="GO:0005829">
    <property type="term" value="C:cytosol"/>
    <property type="evidence" value="ECO:0007669"/>
    <property type="project" value="TreeGrafter"/>
</dbReference>
<reference evidence="11" key="1">
    <citation type="submission" date="2015-08" db="EMBL/GenBank/DDBJ databases">
        <authorList>
            <person name="Varghese N."/>
        </authorList>
    </citation>
    <scope>NUCLEOTIDE SEQUENCE [LARGE SCALE GENOMIC DNA]</scope>
    <source>
        <strain evidence="11">DSM 17901</strain>
    </source>
</reference>
<dbReference type="STRING" id="375574.GCA_001418035_01864"/>
<feature type="domain" description="PII-uridylyltransferase/Glutamine-synthetase adenylyltransferase" evidence="9">
    <location>
        <begin position="269"/>
        <end position="407"/>
    </location>
</feature>
<evidence type="ECO:0000256" key="1">
    <source>
        <dbReference type="ARBA" id="ARBA00022679"/>
    </source>
</evidence>
<comment type="function">
    <text evidence="7">Involved in the regulation of glutamine synthetase GlnA, a key enzyme in the process to assimilate ammonia. When cellular nitrogen levels are high, the C-terminal adenylyl transferase (AT) inactivates GlnA by covalent transfer of an adenylyl group from ATP to specific tyrosine residue of GlnA, thus reducing its activity. Conversely, when nitrogen levels are low, the N-terminal adenylyl removase (AR) activates GlnA by removing the adenylyl group by phosphorolysis, increasing its activity. The regulatory region of GlnE binds the signal transduction protein PII (GlnB) which indicates the nitrogen status of the cell.</text>
</comment>
<proteinExistence type="inferred from homology"/>
<dbReference type="EC" id="2.7.7.89" evidence="7"/>